<dbReference type="PROSITE" id="PS50090">
    <property type="entry name" value="MYB_LIKE"/>
    <property type="match status" value="2"/>
</dbReference>
<evidence type="ECO:0000313" key="10">
    <source>
        <dbReference type="Proteomes" id="UP000087171"/>
    </source>
</evidence>
<sequence>MGSISNGADDGGSQSPVSPEEVENGGSQSSVFPEEADNEDNTRGGGGGGRGDGNLKKGTWTSAEDAILVEYVQKYGDRNWSAVQKKFGLARCGKSCRLRWTNHLRPDLRKGAFTAEEEKLLVEQHYILRNKWAQIALAFPGRTDNEIKNYWHTRSKRLKKAGLPIYPEEVVERAKNMNQEHLNVDVGADQGDDNNSQIENFEIPEVVFKSFKLRPEAIVLPPYLDMQGSGSVDQSIDSIYNILLGPPSKRARLEDTTFNALDNTTFNNNSDSYTVAIPIFDQCEKYCMLSPPSDTILCASNGYDDNLIIGSHAALNDNISPFESDGSMMNELNIDRHVALNDTVYSSEPIDGCTSNELPSIQYLQTQQCSLDTPVSRFPIHESVDTSIQFPPIEDPNQSVFVYPASGDLLNTRSLQDNSNDTNLQEGIEKSAPKSVAYDDICADWDESSAPLLYSDYYSIDISMFSIDEPYFKPFS</sequence>
<dbReference type="Proteomes" id="UP000087171">
    <property type="component" value="Chromosome Ca7"/>
</dbReference>
<keyword evidence="3" id="KW-0805">Transcription regulation</keyword>
<name>A0A1S3ECS2_CICAR</name>
<dbReference type="PROSITE" id="PS51294">
    <property type="entry name" value="HTH_MYB"/>
    <property type="match status" value="2"/>
</dbReference>
<dbReference type="GO" id="GO:0003677">
    <property type="term" value="F:DNA binding"/>
    <property type="evidence" value="ECO:0007669"/>
    <property type="project" value="UniProtKB-KW"/>
</dbReference>
<dbReference type="KEGG" id="cam:101495598"/>
<keyword evidence="4" id="KW-0238">DNA-binding</keyword>
<dbReference type="RefSeq" id="XP_012573637.1">
    <property type="nucleotide sequence ID" value="XM_012718183.2"/>
</dbReference>
<evidence type="ECO:0000259" key="8">
    <source>
        <dbReference type="PROSITE" id="PS50090"/>
    </source>
</evidence>
<dbReference type="PANTHER" id="PTHR47995:SF18">
    <property type="entry name" value="TRANSCRIPTION FACTOR MYB65"/>
    <property type="match status" value="1"/>
</dbReference>
<dbReference type="SMART" id="SM00717">
    <property type="entry name" value="SANT"/>
    <property type="match status" value="2"/>
</dbReference>
<dbReference type="eggNOG" id="KOG0048">
    <property type="taxonomic scope" value="Eukaryota"/>
</dbReference>
<protein>
    <submittedName>
        <fullName evidence="11">Transcription factor GAMYB-like</fullName>
    </submittedName>
</protein>
<evidence type="ECO:0000256" key="5">
    <source>
        <dbReference type="ARBA" id="ARBA00023163"/>
    </source>
</evidence>
<feature type="region of interest" description="Disordered" evidence="7">
    <location>
        <begin position="1"/>
        <end position="57"/>
    </location>
</feature>
<dbReference type="GO" id="GO:0005634">
    <property type="term" value="C:nucleus"/>
    <property type="evidence" value="ECO:0007669"/>
    <property type="project" value="UniProtKB-SubCell"/>
</dbReference>
<keyword evidence="10" id="KW-1185">Reference proteome</keyword>
<evidence type="ECO:0000256" key="2">
    <source>
        <dbReference type="ARBA" id="ARBA00022737"/>
    </source>
</evidence>
<dbReference type="SUPFAM" id="SSF46689">
    <property type="entry name" value="Homeodomain-like"/>
    <property type="match status" value="1"/>
</dbReference>
<dbReference type="Gene3D" id="1.10.10.60">
    <property type="entry name" value="Homeodomain-like"/>
    <property type="match status" value="2"/>
</dbReference>
<dbReference type="CDD" id="cd00167">
    <property type="entry name" value="SANT"/>
    <property type="match status" value="2"/>
</dbReference>
<organism evidence="10 11">
    <name type="scientific">Cicer arietinum</name>
    <name type="common">Chickpea</name>
    <name type="synonym">Garbanzo</name>
    <dbReference type="NCBI Taxonomy" id="3827"/>
    <lineage>
        <taxon>Eukaryota</taxon>
        <taxon>Viridiplantae</taxon>
        <taxon>Streptophyta</taxon>
        <taxon>Embryophyta</taxon>
        <taxon>Tracheophyta</taxon>
        <taxon>Spermatophyta</taxon>
        <taxon>Magnoliopsida</taxon>
        <taxon>eudicotyledons</taxon>
        <taxon>Gunneridae</taxon>
        <taxon>Pentapetalae</taxon>
        <taxon>rosids</taxon>
        <taxon>fabids</taxon>
        <taxon>Fabales</taxon>
        <taxon>Fabaceae</taxon>
        <taxon>Papilionoideae</taxon>
        <taxon>50 kb inversion clade</taxon>
        <taxon>NPAAA clade</taxon>
        <taxon>Hologalegina</taxon>
        <taxon>IRL clade</taxon>
        <taxon>Cicereae</taxon>
        <taxon>Cicer</taxon>
    </lineage>
</organism>
<feature type="compositionally biased region" description="Gly residues" evidence="7">
    <location>
        <begin position="43"/>
        <end position="52"/>
    </location>
</feature>
<evidence type="ECO:0000256" key="6">
    <source>
        <dbReference type="ARBA" id="ARBA00023242"/>
    </source>
</evidence>
<dbReference type="InterPro" id="IPR017930">
    <property type="entry name" value="Myb_dom"/>
</dbReference>
<evidence type="ECO:0000256" key="4">
    <source>
        <dbReference type="ARBA" id="ARBA00023125"/>
    </source>
</evidence>
<evidence type="ECO:0000259" key="9">
    <source>
        <dbReference type="PROSITE" id="PS51294"/>
    </source>
</evidence>
<evidence type="ECO:0000256" key="3">
    <source>
        <dbReference type="ARBA" id="ARBA00023015"/>
    </source>
</evidence>
<comment type="subcellular location">
    <subcellularLocation>
        <location evidence="1">Nucleus</location>
    </subcellularLocation>
</comment>
<feature type="domain" description="HTH myb-type" evidence="9">
    <location>
        <begin position="52"/>
        <end position="108"/>
    </location>
</feature>
<dbReference type="InterPro" id="IPR001005">
    <property type="entry name" value="SANT/Myb"/>
</dbReference>
<keyword evidence="6" id="KW-0539">Nucleus</keyword>
<reference evidence="10" key="1">
    <citation type="journal article" date="2013" name="Nat. Biotechnol.">
        <title>Draft genome sequence of chickpea (Cicer arietinum) provides a resource for trait improvement.</title>
        <authorList>
            <person name="Varshney R.K."/>
            <person name="Song C."/>
            <person name="Saxena R.K."/>
            <person name="Azam S."/>
            <person name="Yu S."/>
            <person name="Sharpe A.G."/>
            <person name="Cannon S."/>
            <person name="Baek J."/>
            <person name="Rosen B.D."/>
            <person name="Tar'an B."/>
            <person name="Millan T."/>
            <person name="Zhang X."/>
            <person name="Ramsay L.D."/>
            <person name="Iwata A."/>
            <person name="Wang Y."/>
            <person name="Nelson W."/>
            <person name="Farmer A.D."/>
            <person name="Gaur P.M."/>
            <person name="Soderlund C."/>
            <person name="Penmetsa R.V."/>
            <person name="Xu C."/>
            <person name="Bharti A.K."/>
            <person name="He W."/>
            <person name="Winter P."/>
            <person name="Zhao S."/>
            <person name="Hane J.K."/>
            <person name="Carrasquilla-Garcia N."/>
            <person name="Condie J.A."/>
            <person name="Upadhyaya H.D."/>
            <person name="Luo M.C."/>
            <person name="Thudi M."/>
            <person name="Gowda C.L."/>
            <person name="Singh N.P."/>
            <person name="Lichtenzveig J."/>
            <person name="Gali K.K."/>
            <person name="Rubio J."/>
            <person name="Nadarajan N."/>
            <person name="Dolezel J."/>
            <person name="Bansal K.C."/>
            <person name="Xu X."/>
            <person name="Edwards D."/>
            <person name="Zhang G."/>
            <person name="Kahl G."/>
            <person name="Gil J."/>
            <person name="Singh K.B."/>
            <person name="Datta S.K."/>
            <person name="Jackson S.A."/>
            <person name="Wang J."/>
            <person name="Cook D.R."/>
        </authorList>
    </citation>
    <scope>NUCLEOTIDE SEQUENCE [LARGE SCALE GENOMIC DNA]</scope>
    <source>
        <strain evidence="10">cv. CDC Frontier</strain>
    </source>
</reference>
<feature type="domain" description="HTH myb-type" evidence="9">
    <location>
        <begin position="109"/>
        <end position="159"/>
    </location>
</feature>
<dbReference type="Pfam" id="PF00249">
    <property type="entry name" value="Myb_DNA-binding"/>
    <property type="match status" value="2"/>
</dbReference>
<feature type="compositionally biased region" description="Polar residues" evidence="7">
    <location>
        <begin position="1"/>
        <end position="17"/>
    </location>
</feature>
<dbReference type="PaxDb" id="3827-XP_004509036.1"/>
<evidence type="ECO:0000313" key="11">
    <source>
        <dbReference type="RefSeq" id="XP_012573637.1"/>
    </source>
</evidence>
<dbReference type="OrthoDB" id="2143914at2759"/>
<dbReference type="GeneID" id="101495598"/>
<dbReference type="PANTHER" id="PTHR47995">
    <property type="entry name" value="TRANSCRIPTION FACTOR MYB33-RELATED"/>
    <property type="match status" value="1"/>
</dbReference>
<accession>A0A1S3ECS2</accession>
<proteinExistence type="predicted"/>
<keyword evidence="2" id="KW-0677">Repeat</keyword>
<reference evidence="11" key="2">
    <citation type="submission" date="2025-08" db="UniProtKB">
        <authorList>
            <consortium name="RefSeq"/>
        </authorList>
    </citation>
    <scope>IDENTIFICATION</scope>
    <source>
        <tissue evidence="11">Etiolated seedlings</tissue>
    </source>
</reference>
<keyword evidence="5" id="KW-0804">Transcription</keyword>
<dbReference type="InterPro" id="IPR009057">
    <property type="entry name" value="Homeodomain-like_sf"/>
</dbReference>
<dbReference type="AlphaFoldDB" id="A0A1S3ECS2"/>
<feature type="domain" description="Myb-like" evidence="8">
    <location>
        <begin position="52"/>
        <end position="104"/>
    </location>
</feature>
<dbReference type="FunFam" id="1.10.10.60:FF:000001">
    <property type="entry name" value="MYB-related transcription factor"/>
    <property type="match status" value="1"/>
</dbReference>
<gene>
    <name evidence="11" type="primary">LOC101495598</name>
</gene>
<evidence type="ECO:0000256" key="7">
    <source>
        <dbReference type="SAM" id="MobiDB-lite"/>
    </source>
</evidence>
<feature type="domain" description="Myb-like" evidence="8">
    <location>
        <begin position="105"/>
        <end position="155"/>
    </location>
</feature>
<evidence type="ECO:0000256" key="1">
    <source>
        <dbReference type="ARBA" id="ARBA00004123"/>
    </source>
</evidence>